<dbReference type="EMBL" id="OX458932">
    <property type="protein sequence ID" value="CAI9086490.1"/>
    <property type="molecule type" value="Genomic_DNA"/>
</dbReference>
<proteinExistence type="predicted"/>
<protein>
    <submittedName>
        <fullName evidence="1">Uncharacterized protein</fullName>
    </submittedName>
</protein>
<sequence length="57" mass="6328">MVNLAEIHRGTPLRDSLRVRIGCGFVQGYVQFVVQTIPDDLASGFSREPSGTWQHQG</sequence>
<evidence type="ECO:0000313" key="2">
    <source>
        <dbReference type="Proteomes" id="UP001161497"/>
    </source>
</evidence>
<dbReference type="Proteomes" id="UP001161497">
    <property type="component" value="Chromosome"/>
</dbReference>
<organism evidence="1 2">
    <name type="scientific">Candidatus Methylacidiphilum fumarolicum</name>
    <dbReference type="NCBI Taxonomy" id="591154"/>
    <lineage>
        <taxon>Bacteria</taxon>
        <taxon>Pseudomonadati</taxon>
        <taxon>Verrucomicrobiota</taxon>
        <taxon>Methylacidiphilae</taxon>
        <taxon>Methylacidiphilales</taxon>
        <taxon>Methylacidiphilaceae</taxon>
        <taxon>Methylacidiphilum (ex Ratnadevi et al. 2023)</taxon>
    </lineage>
</organism>
<keyword evidence="2" id="KW-1185">Reference proteome</keyword>
<accession>A0ABM9IFK9</accession>
<gene>
    <name evidence="1" type="ORF">MFUM_2178</name>
</gene>
<evidence type="ECO:0000313" key="1">
    <source>
        <dbReference type="EMBL" id="CAI9086490.1"/>
    </source>
</evidence>
<reference evidence="1" key="1">
    <citation type="submission" date="2023-03" db="EMBL/GenBank/DDBJ databases">
        <authorList>
            <person name="Cremers G."/>
            <person name="Picone N."/>
        </authorList>
    </citation>
    <scope>NUCLEOTIDE SEQUENCE</scope>
    <source>
        <strain evidence="1">Sample_alias</strain>
    </source>
</reference>
<name>A0ABM9IFK9_9BACT</name>